<dbReference type="GO" id="GO:0046872">
    <property type="term" value="F:metal ion binding"/>
    <property type="evidence" value="ECO:0007669"/>
    <property type="project" value="UniProtKB-KW"/>
</dbReference>
<dbReference type="GO" id="GO:0003824">
    <property type="term" value="F:catalytic activity"/>
    <property type="evidence" value="ECO:0007669"/>
    <property type="project" value="InterPro"/>
</dbReference>
<keyword evidence="3" id="KW-0479">Metal-binding</keyword>
<evidence type="ECO:0000313" key="8">
    <source>
        <dbReference type="Proteomes" id="UP000265882"/>
    </source>
</evidence>
<dbReference type="SUPFAM" id="SSF102114">
    <property type="entry name" value="Radical SAM enzymes"/>
    <property type="match status" value="1"/>
</dbReference>
<dbReference type="PANTHER" id="PTHR11228">
    <property type="entry name" value="RADICAL SAM DOMAIN PROTEIN"/>
    <property type="match status" value="1"/>
</dbReference>
<dbReference type="CDD" id="cd01335">
    <property type="entry name" value="Radical_SAM"/>
    <property type="match status" value="1"/>
</dbReference>
<dbReference type="GO" id="GO:0051536">
    <property type="term" value="F:iron-sulfur cluster binding"/>
    <property type="evidence" value="ECO:0007669"/>
    <property type="project" value="UniProtKB-KW"/>
</dbReference>
<dbReference type="Pfam" id="PF04055">
    <property type="entry name" value="Radical_SAM"/>
    <property type="match status" value="1"/>
</dbReference>
<accession>A0A3A4NYM9</accession>
<sequence>MNTQKYLMNFKYAFRPHKPVMMARLALTFFKILILKKSPLRYVDFNITDKCNLTCKHCFATAFTSSDRRKMELDDYRRVMKEANELGAVNFSFQGGEPLLFPQLEDLIRAAMPYKNVISVTTNGTLLTPERARSLRRLGVDIFTISLDSMQAEDHDSIRNKKGTFEKTMRGIEAALANGCNVTVGTVLSHQNIRSEGIEELFEWVCRRKLTLCLSLAVPVGEWAGSPDVVLTEDDLEYLENLQKKYPYVRTDFEANYLKWGCGAIKEILYITPYGDVLPCPYIHISFGNVFENSLDEIRTIALQNPYFADYWQKCLCATDKDFIQQFLAKISKHEAALPVGHKDVFKQEPPRP</sequence>
<evidence type="ECO:0000313" key="7">
    <source>
        <dbReference type="EMBL" id="RJP23236.1"/>
    </source>
</evidence>
<feature type="domain" description="Radical SAM core" evidence="6">
    <location>
        <begin position="35"/>
        <end position="250"/>
    </location>
</feature>
<comment type="caution">
    <text evidence="7">The sequence shown here is derived from an EMBL/GenBank/DDBJ whole genome shotgun (WGS) entry which is preliminary data.</text>
</comment>
<dbReference type="SFLD" id="SFLDG01067">
    <property type="entry name" value="SPASM/twitch_domain_containing"/>
    <property type="match status" value="1"/>
</dbReference>
<dbReference type="CDD" id="cd21109">
    <property type="entry name" value="SPASM"/>
    <property type="match status" value="1"/>
</dbReference>
<evidence type="ECO:0000256" key="2">
    <source>
        <dbReference type="ARBA" id="ARBA00022691"/>
    </source>
</evidence>
<dbReference type="AlphaFoldDB" id="A0A3A4NYM9"/>
<evidence type="ECO:0000256" key="5">
    <source>
        <dbReference type="ARBA" id="ARBA00023014"/>
    </source>
</evidence>
<dbReference type="SFLD" id="SFLDS00029">
    <property type="entry name" value="Radical_SAM"/>
    <property type="match status" value="1"/>
</dbReference>
<dbReference type="InterPro" id="IPR006638">
    <property type="entry name" value="Elp3/MiaA/NifB-like_rSAM"/>
</dbReference>
<keyword evidence="5" id="KW-0411">Iron-sulfur</keyword>
<organism evidence="7 8">
    <name type="scientific">Abyssobacteria bacterium (strain SURF_5)</name>
    <dbReference type="NCBI Taxonomy" id="2093360"/>
    <lineage>
        <taxon>Bacteria</taxon>
        <taxon>Pseudomonadati</taxon>
        <taxon>Candidatus Hydrogenedentota</taxon>
        <taxon>Candidatus Abyssobacteria</taxon>
    </lineage>
</organism>
<keyword evidence="4" id="KW-0408">Iron</keyword>
<comment type="cofactor">
    <cofactor evidence="1">
        <name>[4Fe-4S] cluster</name>
        <dbReference type="ChEBI" id="CHEBI:49883"/>
    </cofactor>
</comment>
<dbReference type="GO" id="GO:0006783">
    <property type="term" value="P:heme biosynthetic process"/>
    <property type="evidence" value="ECO:0007669"/>
    <property type="project" value="TreeGrafter"/>
</dbReference>
<evidence type="ECO:0000256" key="4">
    <source>
        <dbReference type="ARBA" id="ARBA00023004"/>
    </source>
</evidence>
<evidence type="ECO:0000256" key="1">
    <source>
        <dbReference type="ARBA" id="ARBA00001966"/>
    </source>
</evidence>
<dbReference type="EMBL" id="QZKU01000048">
    <property type="protein sequence ID" value="RJP23236.1"/>
    <property type="molecule type" value="Genomic_DNA"/>
</dbReference>
<dbReference type="InterPro" id="IPR058240">
    <property type="entry name" value="rSAM_sf"/>
</dbReference>
<dbReference type="InterPro" id="IPR007197">
    <property type="entry name" value="rSAM"/>
</dbReference>
<dbReference type="InterPro" id="IPR050377">
    <property type="entry name" value="Radical_SAM_PqqE_MftC-like"/>
</dbReference>
<reference evidence="7 8" key="1">
    <citation type="journal article" date="2017" name="ISME J.">
        <title>Energy and carbon metabolisms in a deep terrestrial subsurface fluid microbial community.</title>
        <authorList>
            <person name="Momper L."/>
            <person name="Jungbluth S.P."/>
            <person name="Lee M.D."/>
            <person name="Amend J.P."/>
        </authorList>
    </citation>
    <scope>NUCLEOTIDE SEQUENCE [LARGE SCALE GENOMIC DNA]</scope>
    <source>
        <strain evidence="7">SURF_5</strain>
    </source>
</reference>
<dbReference type="SFLD" id="SFLDG01386">
    <property type="entry name" value="main_SPASM_domain-containing"/>
    <property type="match status" value="1"/>
</dbReference>
<dbReference type="Proteomes" id="UP000265882">
    <property type="component" value="Unassembled WGS sequence"/>
</dbReference>
<evidence type="ECO:0000259" key="6">
    <source>
        <dbReference type="PROSITE" id="PS51918"/>
    </source>
</evidence>
<dbReference type="PANTHER" id="PTHR11228:SF7">
    <property type="entry name" value="PQQA PEPTIDE CYCLASE"/>
    <property type="match status" value="1"/>
</dbReference>
<keyword evidence="2" id="KW-0949">S-adenosyl-L-methionine</keyword>
<name>A0A3A4NYM9_ABYX5</name>
<proteinExistence type="predicted"/>
<dbReference type="PROSITE" id="PS51918">
    <property type="entry name" value="RADICAL_SAM"/>
    <property type="match status" value="1"/>
</dbReference>
<dbReference type="InterPro" id="IPR023885">
    <property type="entry name" value="4Fe4S-binding_SPASM_dom"/>
</dbReference>
<dbReference type="SMART" id="SM00729">
    <property type="entry name" value="Elp3"/>
    <property type="match status" value="1"/>
</dbReference>
<protein>
    <submittedName>
        <fullName evidence="7">Radical SAM protein</fullName>
    </submittedName>
</protein>
<dbReference type="InterPro" id="IPR013785">
    <property type="entry name" value="Aldolase_TIM"/>
</dbReference>
<dbReference type="Pfam" id="PF13186">
    <property type="entry name" value="SPASM"/>
    <property type="match status" value="1"/>
</dbReference>
<evidence type="ECO:0000256" key="3">
    <source>
        <dbReference type="ARBA" id="ARBA00022723"/>
    </source>
</evidence>
<gene>
    <name evidence="7" type="ORF">C4520_06690</name>
</gene>
<dbReference type="Gene3D" id="3.20.20.70">
    <property type="entry name" value="Aldolase class I"/>
    <property type="match status" value="1"/>
</dbReference>